<name>A0ABU5ZDB2_9BACL</name>
<evidence type="ECO:0000313" key="9">
    <source>
        <dbReference type="Proteomes" id="UP001310386"/>
    </source>
</evidence>
<dbReference type="InterPro" id="IPR036259">
    <property type="entry name" value="MFS_trans_sf"/>
</dbReference>
<accession>A0ABU5ZDB2</accession>
<comment type="subcellular location">
    <subcellularLocation>
        <location evidence="1">Cell membrane</location>
        <topology evidence="1">Multi-pass membrane protein</topology>
    </subcellularLocation>
</comment>
<sequence length="75" mass="7551">MKGSAAGVVSGTGEIFGGGIAPVIAGFVAVHFGIDKILYNAMAGLILVVIFALFLKETAPVKAIRAHAQADLSAP</sequence>
<organism evidence="8 9">
    <name type="scientific">Ferviditalea candida</name>
    <dbReference type="NCBI Taxonomy" id="3108399"/>
    <lineage>
        <taxon>Bacteria</taxon>
        <taxon>Bacillati</taxon>
        <taxon>Bacillota</taxon>
        <taxon>Bacilli</taxon>
        <taxon>Bacillales</taxon>
        <taxon>Paenibacillaceae</taxon>
        <taxon>Ferviditalea</taxon>
    </lineage>
</organism>
<keyword evidence="2" id="KW-0813">Transport</keyword>
<evidence type="ECO:0000256" key="3">
    <source>
        <dbReference type="ARBA" id="ARBA00022692"/>
    </source>
</evidence>
<evidence type="ECO:0000256" key="6">
    <source>
        <dbReference type="SAM" id="Phobius"/>
    </source>
</evidence>
<evidence type="ECO:0000259" key="7">
    <source>
        <dbReference type="PROSITE" id="PS50850"/>
    </source>
</evidence>
<keyword evidence="9" id="KW-1185">Reference proteome</keyword>
<keyword evidence="3 6" id="KW-0812">Transmembrane</keyword>
<dbReference type="RefSeq" id="WP_371752604.1">
    <property type="nucleotide sequence ID" value="NZ_JAYJLD010000002.1"/>
</dbReference>
<dbReference type="EMBL" id="JAYJLD010000002">
    <property type="protein sequence ID" value="MEB3100496.1"/>
    <property type="molecule type" value="Genomic_DNA"/>
</dbReference>
<proteinExistence type="predicted"/>
<feature type="domain" description="Major facilitator superfamily (MFS) profile" evidence="7">
    <location>
        <begin position="1"/>
        <end position="60"/>
    </location>
</feature>
<evidence type="ECO:0000256" key="1">
    <source>
        <dbReference type="ARBA" id="ARBA00004651"/>
    </source>
</evidence>
<dbReference type="Gene3D" id="1.20.1720.10">
    <property type="entry name" value="Multidrug resistance protein D"/>
    <property type="match status" value="1"/>
</dbReference>
<dbReference type="InterPro" id="IPR020846">
    <property type="entry name" value="MFS_dom"/>
</dbReference>
<evidence type="ECO:0000256" key="4">
    <source>
        <dbReference type="ARBA" id="ARBA00022989"/>
    </source>
</evidence>
<dbReference type="PROSITE" id="PS50850">
    <property type="entry name" value="MFS"/>
    <property type="match status" value="1"/>
</dbReference>
<dbReference type="SUPFAM" id="SSF103473">
    <property type="entry name" value="MFS general substrate transporter"/>
    <property type="match status" value="1"/>
</dbReference>
<evidence type="ECO:0000256" key="5">
    <source>
        <dbReference type="ARBA" id="ARBA00023136"/>
    </source>
</evidence>
<feature type="transmembrane region" description="Helical" evidence="6">
    <location>
        <begin position="12"/>
        <end position="31"/>
    </location>
</feature>
<protein>
    <recommendedName>
        <fullName evidence="7">Major facilitator superfamily (MFS) profile domain-containing protein</fullName>
    </recommendedName>
</protein>
<feature type="transmembrane region" description="Helical" evidence="6">
    <location>
        <begin position="37"/>
        <end position="55"/>
    </location>
</feature>
<comment type="caution">
    <text evidence="8">The sequence shown here is derived from an EMBL/GenBank/DDBJ whole genome shotgun (WGS) entry which is preliminary data.</text>
</comment>
<gene>
    <name evidence="8" type="ORF">VF724_02330</name>
</gene>
<reference evidence="8" key="1">
    <citation type="submission" date="2023-12" db="EMBL/GenBank/DDBJ databases">
        <title>Fervidustalea candida gen. nov., sp. nov., a novel member of the family Paenibacillaceae isolated from a geothermal area.</title>
        <authorList>
            <person name="Li W.-J."/>
            <person name="Jiao J.-Y."/>
            <person name="Chen Y."/>
        </authorList>
    </citation>
    <scope>NUCLEOTIDE SEQUENCE</scope>
    <source>
        <strain evidence="8">SYSU GA230002</strain>
    </source>
</reference>
<keyword evidence="5 6" id="KW-0472">Membrane</keyword>
<evidence type="ECO:0000313" key="8">
    <source>
        <dbReference type="EMBL" id="MEB3100496.1"/>
    </source>
</evidence>
<dbReference type="Proteomes" id="UP001310386">
    <property type="component" value="Unassembled WGS sequence"/>
</dbReference>
<keyword evidence="4 6" id="KW-1133">Transmembrane helix</keyword>
<evidence type="ECO:0000256" key="2">
    <source>
        <dbReference type="ARBA" id="ARBA00022448"/>
    </source>
</evidence>